<proteinExistence type="inferred from homology"/>
<dbReference type="AlphaFoldDB" id="A0A2H3GVU4"/>
<protein>
    <recommendedName>
        <fullName evidence="6">Major facilitator superfamily (MFS) profile domain-containing protein</fullName>
    </recommendedName>
</protein>
<dbReference type="GO" id="GO:0022857">
    <property type="term" value="F:transmembrane transporter activity"/>
    <property type="evidence" value="ECO:0007669"/>
    <property type="project" value="InterPro"/>
</dbReference>
<feature type="transmembrane region" description="Helical" evidence="5">
    <location>
        <begin position="215"/>
        <end position="238"/>
    </location>
</feature>
<evidence type="ECO:0000313" key="8">
    <source>
        <dbReference type="Proteomes" id="UP000219602"/>
    </source>
</evidence>
<organism evidence="7 8">
    <name type="scientific">Fusarium oxysporum f. sp. radicis-cucumerinum</name>
    <dbReference type="NCBI Taxonomy" id="327505"/>
    <lineage>
        <taxon>Eukaryota</taxon>
        <taxon>Fungi</taxon>
        <taxon>Dikarya</taxon>
        <taxon>Ascomycota</taxon>
        <taxon>Pezizomycotina</taxon>
        <taxon>Sordariomycetes</taxon>
        <taxon>Hypocreomycetidae</taxon>
        <taxon>Hypocreales</taxon>
        <taxon>Nectriaceae</taxon>
        <taxon>Fusarium</taxon>
        <taxon>Fusarium oxysporum species complex</taxon>
    </lineage>
</organism>
<gene>
    <name evidence="7" type="ORF">AU210_007338</name>
</gene>
<keyword evidence="5" id="KW-1133">Transmembrane helix</keyword>
<dbReference type="PANTHER" id="PTHR11360:SF177">
    <property type="entry name" value="RIBOFLAVIN TRANSPORTER MCH5"/>
    <property type="match status" value="1"/>
</dbReference>
<evidence type="ECO:0000256" key="5">
    <source>
        <dbReference type="SAM" id="Phobius"/>
    </source>
</evidence>
<evidence type="ECO:0000256" key="4">
    <source>
        <dbReference type="SAM" id="MobiDB-lite"/>
    </source>
</evidence>
<comment type="caution">
    <text evidence="7">The sequence shown here is derived from an EMBL/GenBank/DDBJ whole genome shotgun (WGS) entry which is preliminary data.</text>
</comment>
<feature type="transmembrane region" description="Helical" evidence="5">
    <location>
        <begin position="415"/>
        <end position="436"/>
    </location>
</feature>
<dbReference type="PROSITE" id="PS50850">
    <property type="entry name" value="MFS"/>
    <property type="match status" value="1"/>
</dbReference>
<feature type="compositionally biased region" description="Polar residues" evidence="4">
    <location>
        <begin position="10"/>
        <end position="27"/>
    </location>
</feature>
<dbReference type="SUPFAM" id="SSF103473">
    <property type="entry name" value="MFS general substrate transporter"/>
    <property type="match status" value="1"/>
</dbReference>
<dbReference type="Gene3D" id="1.20.1250.20">
    <property type="entry name" value="MFS general substrate transporter like domains"/>
    <property type="match status" value="1"/>
</dbReference>
<sequence>MAVKDMEIPTRSSQSSQSNTAPKQKNQSPHDETAPPRASLNDTRGNIYPEGGLAGWLCVFGSFLGLLASLGLVNSLGSFQAYLETHQLQRYDSGKIGWIFSIYTFLTFFCGIIIGPIFDARGPRILVLAGSTLIMATMVTLGFCNEYWHFMLSFGFCGGLGTSLVFTPAIAAISHFFFEKRGIATGIAAGGGAIGGIIIPLVLESLIARIGFAWATRVLALIWLICLGIACITITSRLPTKPFSKENIVPDLRIFTNTPFLLTTLAVFFVEWGIFIPISYISSYALAHGVPSKLSYQLLAIMNAGSFFGRVLPGYFADVMGRFNVLIITVALCLLCNVCLWLPAGGNVPRLVIYSCAFGFFSGSGISLTPVCIGQLCETEHYGRYYATAYTVVSLGTLTGIPIAGEILSRCNGEYWGLISFTTCCYAAGLICAIAVKVIECGWRNPWVFY</sequence>
<feature type="transmembrane region" description="Helical" evidence="5">
    <location>
        <begin position="294"/>
        <end position="313"/>
    </location>
</feature>
<comment type="subcellular location">
    <subcellularLocation>
        <location evidence="1">Membrane</location>
        <topology evidence="1">Multi-pass membrane protein</topology>
    </subcellularLocation>
</comment>
<feature type="transmembrane region" description="Helical" evidence="5">
    <location>
        <begin position="96"/>
        <end position="118"/>
    </location>
</feature>
<comment type="similarity">
    <text evidence="2">Belongs to the major facilitator superfamily. Monocarboxylate porter (TC 2.A.1.13) family.</text>
</comment>
<dbReference type="GO" id="GO:0016020">
    <property type="term" value="C:membrane"/>
    <property type="evidence" value="ECO:0007669"/>
    <property type="project" value="UniProtKB-SubCell"/>
</dbReference>
<feature type="transmembrane region" description="Helical" evidence="5">
    <location>
        <begin position="325"/>
        <end position="345"/>
    </location>
</feature>
<dbReference type="InterPro" id="IPR036259">
    <property type="entry name" value="MFS_trans_sf"/>
</dbReference>
<keyword evidence="5" id="KW-0472">Membrane</keyword>
<keyword evidence="5" id="KW-0812">Transmembrane</keyword>
<evidence type="ECO:0000259" key="6">
    <source>
        <dbReference type="PROSITE" id="PS50850"/>
    </source>
</evidence>
<dbReference type="Proteomes" id="UP000219602">
    <property type="component" value="Chromosome 7"/>
</dbReference>
<feature type="transmembrane region" description="Helical" evidence="5">
    <location>
        <begin position="125"/>
        <end position="143"/>
    </location>
</feature>
<dbReference type="Pfam" id="PF07690">
    <property type="entry name" value="MFS_1"/>
    <property type="match status" value="1"/>
</dbReference>
<feature type="transmembrane region" description="Helical" evidence="5">
    <location>
        <begin position="385"/>
        <end position="403"/>
    </location>
</feature>
<evidence type="ECO:0000256" key="2">
    <source>
        <dbReference type="ARBA" id="ARBA00006727"/>
    </source>
</evidence>
<feature type="transmembrane region" description="Helical" evidence="5">
    <location>
        <begin position="183"/>
        <end position="203"/>
    </location>
</feature>
<reference evidence="7 8" key="2">
    <citation type="journal article" date="2017" name="Sci. Rep.">
        <title>A mobile pathogenicity chromosome in Fusarium oxysporum for infection of multiple cucurbit species.</title>
        <authorList>
            <person name="van Dam P."/>
            <person name="Fokkens L."/>
            <person name="Ayukawa Y."/>
            <person name="van der Gragt M."/>
            <person name="Ter Horst A."/>
            <person name="Brankovics B."/>
            <person name="Houterman P.M."/>
            <person name="Arie T."/>
            <person name="Rep M."/>
        </authorList>
    </citation>
    <scope>NUCLEOTIDE SEQUENCE [LARGE SCALE GENOMIC DNA]</scope>
    <source>
        <strain evidence="7 8">Forc016</strain>
    </source>
</reference>
<dbReference type="InterPro" id="IPR050327">
    <property type="entry name" value="Proton-linked_MCT"/>
</dbReference>
<dbReference type="PANTHER" id="PTHR11360">
    <property type="entry name" value="MONOCARBOXYLATE TRANSPORTER"/>
    <property type="match status" value="1"/>
</dbReference>
<feature type="transmembrane region" description="Helical" evidence="5">
    <location>
        <begin position="259"/>
        <end position="282"/>
    </location>
</feature>
<keyword evidence="3" id="KW-0325">Glycoprotein</keyword>
<accession>A0A2H3GVU4</accession>
<feature type="region of interest" description="Disordered" evidence="4">
    <location>
        <begin position="1"/>
        <end position="41"/>
    </location>
</feature>
<feature type="domain" description="Major facilitator superfamily (MFS) profile" evidence="6">
    <location>
        <begin position="54"/>
        <end position="450"/>
    </location>
</feature>
<reference evidence="7 8" key="1">
    <citation type="journal article" date="2016" name="Environ. Microbiol.">
        <title>Effector profiles distinguish formae speciales of Fusarium oxysporum.</title>
        <authorList>
            <person name="van Dam P."/>
            <person name="Fokkens L."/>
            <person name="Schmidt S.M."/>
            <person name="Linmans J.H."/>
            <person name="Kistler H.C."/>
            <person name="Ma L.J."/>
            <person name="Rep M."/>
        </authorList>
    </citation>
    <scope>NUCLEOTIDE SEQUENCE [LARGE SCALE GENOMIC DNA]</scope>
    <source>
        <strain evidence="7 8">Forc016</strain>
    </source>
</reference>
<name>A0A2H3GVU4_FUSOX</name>
<feature type="transmembrane region" description="Helical" evidence="5">
    <location>
        <begin position="351"/>
        <end position="373"/>
    </location>
</feature>
<dbReference type="InterPro" id="IPR020846">
    <property type="entry name" value="MFS_dom"/>
</dbReference>
<evidence type="ECO:0000256" key="3">
    <source>
        <dbReference type="ARBA" id="ARBA00023180"/>
    </source>
</evidence>
<evidence type="ECO:0000313" key="7">
    <source>
        <dbReference type="EMBL" id="PCD34741.1"/>
    </source>
</evidence>
<dbReference type="EMBL" id="MABQ02000005">
    <property type="protein sequence ID" value="PCD34741.1"/>
    <property type="molecule type" value="Genomic_DNA"/>
</dbReference>
<feature type="transmembrane region" description="Helical" evidence="5">
    <location>
        <begin position="53"/>
        <end position="76"/>
    </location>
</feature>
<feature type="transmembrane region" description="Helical" evidence="5">
    <location>
        <begin position="149"/>
        <end position="171"/>
    </location>
</feature>
<dbReference type="InterPro" id="IPR011701">
    <property type="entry name" value="MFS"/>
</dbReference>
<evidence type="ECO:0000256" key="1">
    <source>
        <dbReference type="ARBA" id="ARBA00004141"/>
    </source>
</evidence>